<dbReference type="InterPro" id="IPR021109">
    <property type="entry name" value="Peptidase_aspartic_dom_sf"/>
</dbReference>
<keyword evidence="1" id="KW-0479">Metal-binding</keyword>
<gene>
    <name evidence="5" type="primary">LOC118349688</name>
</gene>
<keyword evidence="4" id="KW-1185">Reference proteome</keyword>
<dbReference type="KEGG" id="jre:118349688"/>
<dbReference type="Proteomes" id="UP000235220">
    <property type="component" value="Chromosome 10"/>
</dbReference>
<keyword evidence="1" id="KW-0862">Zinc</keyword>
<dbReference type="InterPro" id="IPR032567">
    <property type="entry name" value="RTL1-rel"/>
</dbReference>
<keyword evidence="1" id="KW-0863">Zinc-finger</keyword>
<evidence type="ECO:0000313" key="5">
    <source>
        <dbReference type="RefSeq" id="XP_035551111.1"/>
    </source>
</evidence>
<dbReference type="RefSeq" id="XP_035551111.1">
    <property type="nucleotide sequence ID" value="XM_035695218.1"/>
</dbReference>
<dbReference type="GO" id="GO:0003676">
    <property type="term" value="F:nucleic acid binding"/>
    <property type="evidence" value="ECO:0007669"/>
    <property type="project" value="InterPro"/>
</dbReference>
<dbReference type="InterPro" id="IPR036875">
    <property type="entry name" value="Znf_CCHC_sf"/>
</dbReference>
<proteinExistence type="predicted"/>
<dbReference type="SMART" id="SM00343">
    <property type="entry name" value="ZnF_C2HC"/>
    <property type="match status" value="1"/>
</dbReference>
<feature type="domain" description="CCHC-type" evidence="3">
    <location>
        <begin position="280"/>
        <end position="295"/>
    </location>
</feature>
<organism evidence="4 5">
    <name type="scientific">Juglans regia</name>
    <name type="common">English walnut</name>
    <dbReference type="NCBI Taxonomy" id="51240"/>
    <lineage>
        <taxon>Eukaryota</taxon>
        <taxon>Viridiplantae</taxon>
        <taxon>Streptophyta</taxon>
        <taxon>Embryophyta</taxon>
        <taxon>Tracheophyta</taxon>
        <taxon>Spermatophyta</taxon>
        <taxon>Magnoliopsida</taxon>
        <taxon>eudicotyledons</taxon>
        <taxon>Gunneridae</taxon>
        <taxon>Pentapetalae</taxon>
        <taxon>rosids</taxon>
        <taxon>fabids</taxon>
        <taxon>Fagales</taxon>
        <taxon>Juglandaceae</taxon>
        <taxon>Juglans</taxon>
    </lineage>
</organism>
<dbReference type="GeneID" id="118349688"/>
<dbReference type="Gene3D" id="2.40.70.10">
    <property type="entry name" value="Acid Proteases"/>
    <property type="match status" value="1"/>
</dbReference>
<dbReference type="PANTHER" id="PTHR15503">
    <property type="entry name" value="LDOC1 RELATED"/>
    <property type="match status" value="1"/>
</dbReference>
<dbReference type="Pfam" id="PF00098">
    <property type="entry name" value="zf-CCHC"/>
    <property type="match status" value="1"/>
</dbReference>
<dbReference type="Pfam" id="PF03732">
    <property type="entry name" value="Retrotrans_gag"/>
    <property type="match status" value="1"/>
</dbReference>
<evidence type="ECO:0000313" key="4">
    <source>
        <dbReference type="Proteomes" id="UP000235220"/>
    </source>
</evidence>
<dbReference type="InterPro" id="IPR001878">
    <property type="entry name" value="Znf_CCHC"/>
</dbReference>
<dbReference type="SUPFAM" id="SSF50630">
    <property type="entry name" value="Acid proteases"/>
    <property type="match status" value="1"/>
</dbReference>
<dbReference type="PANTHER" id="PTHR15503:SF45">
    <property type="entry name" value="RNA-DIRECTED DNA POLYMERASE HOMOLOG"/>
    <property type="match status" value="1"/>
</dbReference>
<evidence type="ECO:0000256" key="2">
    <source>
        <dbReference type="SAM" id="MobiDB-lite"/>
    </source>
</evidence>
<dbReference type="PROSITE" id="PS50158">
    <property type="entry name" value="ZF_CCHC"/>
    <property type="match status" value="1"/>
</dbReference>
<dbReference type="AlphaFoldDB" id="A0A6P9EV50"/>
<evidence type="ECO:0000259" key="3">
    <source>
        <dbReference type="PROSITE" id="PS50158"/>
    </source>
</evidence>
<name>A0A6P9EV50_JUGRE</name>
<dbReference type="CDD" id="cd00303">
    <property type="entry name" value="retropepsin_like"/>
    <property type="match status" value="1"/>
</dbReference>
<dbReference type="InParanoid" id="A0A6P9EV50"/>
<dbReference type="GO" id="GO:0008270">
    <property type="term" value="F:zinc ion binding"/>
    <property type="evidence" value="ECO:0007669"/>
    <property type="project" value="UniProtKB-KW"/>
</dbReference>
<reference evidence="5" key="1">
    <citation type="submission" date="2025-08" db="UniProtKB">
        <authorList>
            <consortium name="RefSeq"/>
        </authorList>
    </citation>
    <scope>IDENTIFICATION</scope>
    <source>
        <tissue evidence="5">Leaves</tissue>
    </source>
</reference>
<sequence>MVRPRRPTDIPEDELPRDDGNYAMARALNRMTNFSSRTSDHSRVPKTPTFTGDEDPLKARRWIEDLERTFEVYGFIESQMVLYGSYMLQGEAANWWQTKRQLLEMELGSLAAVSWQRFKKEFDDRFFPISMRRQKAREFNDLLQGDMTVEQYARKFMELGRFAPHLIATEELRVERFQEGLRHDIRRQMACRQIMEFQKLVDLASIAERENSFVVSSPPRQKRRSFAGEGSSSGSPQKFVQRTGSRSQTTSGVRVGGRTPVCPRCNRAHEGDCGQRGIQCFKCGQPGHFARECPNQIQGGQGGRGGRRGGRNNQRPLVQARVYAVTPGDVDYEAPETHDAGVITGRVRIYDFNTCTLFDSGASQSFVSATFARMCNLIIEPLPQSLVVALPNGEIMCCSKVALGCPLDFGGRTLDADLIVFKLLGFDIILGMDWLYRYSANINCRSRVIGFHLSDRDYLEFVGSKLKARPAIISAIQAR</sequence>
<accession>A0A6P9EV50</accession>
<dbReference type="InterPro" id="IPR005162">
    <property type="entry name" value="Retrotrans_gag_dom"/>
</dbReference>
<evidence type="ECO:0000256" key="1">
    <source>
        <dbReference type="PROSITE-ProRule" id="PRU00047"/>
    </source>
</evidence>
<dbReference type="Gene3D" id="4.10.60.10">
    <property type="entry name" value="Zinc finger, CCHC-type"/>
    <property type="match status" value="1"/>
</dbReference>
<dbReference type="SUPFAM" id="SSF57756">
    <property type="entry name" value="Retrovirus zinc finger-like domains"/>
    <property type="match status" value="1"/>
</dbReference>
<dbReference type="OrthoDB" id="1731887at2759"/>
<protein>
    <submittedName>
        <fullName evidence="5">Uncharacterized protein LOC118349688</fullName>
    </submittedName>
</protein>
<feature type="region of interest" description="Disordered" evidence="2">
    <location>
        <begin position="213"/>
        <end position="260"/>
    </location>
</feature>
<dbReference type="Pfam" id="PF08284">
    <property type="entry name" value="RVP_2"/>
    <property type="match status" value="1"/>
</dbReference>
<feature type="compositionally biased region" description="Polar residues" evidence="2">
    <location>
        <begin position="230"/>
        <end position="252"/>
    </location>
</feature>